<comment type="caution">
    <text evidence="2">The sequence shown here is derived from an EMBL/GenBank/DDBJ whole genome shotgun (WGS) entry which is preliminary data.</text>
</comment>
<evidence type="ECO:0000256" key="1">
    <source>
        <dbReference type="SAM" id="SignalP"/>
    </source>
</evidence>
<reference evidence="2" key="1">
    <citation type="submission" date="2019-05" db="EMBL/GenBank/DDBJ databases">
        <title>Annotation for the trematode Fasciolopsis buski.</title>
        <authorList>
            <person name="Choi Y.-J."/>
        </authorList>
    </citation>
    <scope>NUCLEOTIDE SEQUENCE</scope>
    <source>
        <strain evidence="2">HT</strain>
        <tissue evidence="2">Whole worm</tissue>
    </source>
</reference>
<gene>
    <name evidence="2" type="ORF">FBUS_00579</name>
</gene>
<dbReference type="AlphaFoldDB" id="A0A8E0VEY2"/>
<evidence type="ECO:0000313" key="3">
    <source>
        <dbReference type="Proteomes" id="UP000728185"/>
    </source>
</evidence>
<name>A0A8E0VEY2_9TREM</name>
<dbReference type="EMBL" id="LUCM01011081">
    <property type="protein sequence ID" value="KAA0184458.1"/>
    <property type="molecule type" value="Genomic_DNA"/>
</dbReference>
<protein>
    <submittedName>
        <fullName evidence="2">Uncharacterized protein</fullName>
    </submittedName>
</protein>
<feature type="chain" id="PRO_5034778822" evidence="1">
    <location>
        <begin position="18"/>
        <end position="268"/>
    </location>
</feature>
<dbReference type="Proteomes" id="UP000728185">
    <property type="component" value="Unassembled WGS sequence"/>
</dbReference>
<feature type="signal peptide" evidence="1">
    <location>
        <begin position="1"/>
        <end position="17"/>
    </location>
</feature>
<keyword evidence="3" id="KW-1185">Reference proteome</keyword>
<sequence>MTYVIFISAFTIPTYLSALISCPSPHNTILTRTHTYIQQHTYLCRQTEHIINLVIDERLSNSAELLSNTAMTFGENVTLGRKANGPMSHQVRALCSPAEADFYRKQSFLLNDRKARNSKRYQTIDPLLGTFCTDRQGQPKKSVQQMMINNCHTNNNNTNQNNFLTPATTNAAVAPSTILKHKDAITDEPIGRTKIHQSNNPTLTYQVNVSFSFFASADSLIISMVSRFQFDPKRIFCQDAVKRDKLIGPPNSSYWISEESQIKDTEQS</sequence>
<keyword evidence="1" id="KW-0732">Signal</keyword>
<evidence type="ECO:0000313" key="2">
    <source>
        <dbReference type="EMBL" id="KAA0184458.1"/>
    </source>
</evidence>
<proteinExistence type="predicted"/>
<organism evidence="2 3">
    <name type="scientific">Fasciolopsis buskii</name>
    <dbReference type="NCBI Taxonomy" id="27845"/>
    <lineage>
        <taxon>Eukaryota</taxon>
        <taxon>Metazoa</taxon>
        <taxon>Spiralia</taxon>
        <taxon>Lophotrochozoa</taxon>
        <taxon>Platyhelminthes</taxon>
        <taxon>Trematoda</taxon>
        <taxon>Digenea</taxon>
        <taxon>Plagiorchiida</taxon>
        <taxon>Echinostomata</taxon>
        <taxon>Echinostomatoidea</taxon>
        <taxon>Fasciolidae</taxon>
        <taxon>Fasciolopsis</taxon>
    </lineage>
</organism>
<dbReference type="OrthoDB" id="10574741at2759"/>
<accession>A0A8E0VEY2</accession>